<feature type="transmembrane region" description="Helical" evidence="7">
    <location>
        <begin position="349"/>
        <end position="371"/>
    </location>
</feature>
<evidence type="ECO:0000256" key="3">
    <source>
        <dbReference type="ARBA" id="ARBA00022475"/>
    </source>
</evidence>
<feature type="transmembrane region" description="Helical" evidence="7">
    <location>
        <begin position="320"/>
        <end position="337"/>
    </location>
</feature>
<feature type="transmembrane region" description="Helical" evidence="7">
    <location>
        <begin position="234"/>
        <end position="253"/>
    </location>
</feature>
<dbReference type="InParanoid" id="D6Z6M1"/>
<feature type="transmembrane region" description="Helical" evidence="7">
    <location>
        <begin position="36"/>
        <end position="55"/>
    </location>
</feature>
<dbReference type="GO" id="GO:0005886">
    <property type="term" value="C:plasma membrane"/>
    <property type="evidence" value="ECO:0007669"/>
    <property type="project" value="UniProtKB-SubCell"/>
</dbReference>
<dbReference type="EMBL" id="CP001940">
    <property type="protein sequence ID" value="ADH84980.1"/>
    <property type="molecule type" value="Genomic_DNA"/>
</dbReference>
<dbReference type="AlphaFoldDB" id="D6Z6M1"/>
<dbReference type="Pfam" id="PF03601">
    <property type="entry name" value="Cons_hypoth698"/>
    <property type="match status" value="1"/>
</dbReference>
<proteinExistence type="inferred from homology"/>
<feature type="transmembrane region" description="Helical" evidence="7">
    <location>
        <begin position="530"/>
        <end position="548"/>
    </location>
</feature>
<keyword evidence="9" id="KW-1185">Reference proteome</keyword>
<comment type="similarity">
    <text evidence="2">Belongs to the UPF0324 family.</text>
</comment>
<feature type="transmembrane region" description="Helical" evidence="7">
    <location>
        <begin position="383"/>
        <end position="406"/>
    </location>
</feature>
<evidence type="ECO:0000256" key="2">
    <source>
        <dbReference type="ARBA" id="ARBA00007977"/>
    </source>
</evidence>
<name>D6Z6M1_DESAT</name>
<feature type="transmembrane region" description="Helical" evidence="7">
    <location>
        <begin position="445"/>
        <end position="463"/>
    </location>
</feature>
<feature type="transmembrane region" description="Helical" evidence="7">
    <location>
        <begin position="412"/>
        <end position="433"/>
    </location>
</feature>
<dbReference type="RefSeq" id="WP_013162511.1">
    <property type="nucleotide sequence ID" value="NC_014216.1"/>
</dbReference>
<keyword evidence="4 7" id="KW-0812">Transmembrane</keyword>
<evidence type="ECO:0000313" key="8">
    <source>
        <dbReference type="EMBL" id="ADH84980.1"/>
    </source>
</evidence>
<evidence type="ECO:0000256" key="5">
    <source>
        <dbReference type="ARBA" id="ARBA00022989"/>
    </source>
</evidence>
<sequence length="598" mass="64998">MSDQAKKGISDAIKEEESALQKGKSKWEDLWKKEDWWANWLGAFLLLLGVAFFLYSPPENMKEIIAHNQAIMEAEQQRAPFPTIEYKEAERKLSGLQARRTPLGQNLATLLQRPKRWDSSPGQSFILTEEAAAERRAAAQPRFEEAQQRRIEARDRAEEAQAAAEAANFKDPALNQAADEAIEAWGGAVRAESRARSAATIKPYNVFPSMIALMVVLALLFSVGMRFMGQKVGGFFIGFPFIFALSIIAYFIASHSFSTQYGLSYVLWAVLLGLLISNTVGTPKWAKPAVQVEYYIKTGLVLLGGSILFGLILMIGAPGIVIAWGVTPTVLIIGYWVGERFIRLPSKPLNVTIAAAASVCGVSAAIAAAAASRAKNEELTIAVGLSIAFTAIMMFAMPALVLALGMNPIVGGAWIGGTVDSTGAVVAAGELLGAGAMYTAATLKMIQNVMIGIIAFAIAAYWATRVETAGSNVKLTFGGAMKEIWTRFPKFVIGFIGASVLFTIIYELMGDQVGNAIISEGALRGWANPLRGWMFCMAFVSIGLATNFRELAKYFEGGKILYHYAFTQGFNVVLTLFLAWLMFMVAFPGITEHLMTIR</sequence>
<evidence type="ECO:0000256" key="6">
    <source>
        <dbReference type="ARBA" id="ARBA00023136"/>
    </source>
</evidence>
<feature type="transmembrane region" description="Helical" evidence="7">
    <location>
        <begin position="265"/>
        <end position="282"/>
    </location>
</feature>
<dbReference type="KEGG" id="dak:DaAHT2_0269"/>
<dbReference type="OrthoDB" id="9766798at2"/>
<dbReference type="PANTHER" id="PTHR30106">
    <property type="entry name" value="INNER MEMBRANE PROTEIN YEIH-RELATED"/>
    <property type="match status" value="1"/>
</dbReference>
<evidence type="ECO:0000256" key="1">
    <source>
        <dbReference type="ARBA" id="ARBA00004651"/>
    </source>
</evidence>
<evidence type="ECO:0000256" key="7">
    <source>
        <dbReference type="SAM" id="Phobius"/>
    </source>
</evidence>
<keyword evidence="6 7" id="KW-0472">Membrane</keyword>
<dbReference type="PANTHER" id="PTHR30106:SF1">
    <property type="entry name" value="UPF0324 MEMBRANE PROTEIN FN0533"/>
    <property type="match status" value="1"/>
</dbReference>
<feature type="transmembrane region" description="Helical" evidence="7">
    <location>
        <begin position="204"/>
        <end position="228"/>
    </location>
</feature>
<feature type="transmembrane region" description="Helical" evidence="7">
    <location>
        <begin position="491"/>
        <end position="509"/>
    </location>
</feature>
<keyword evidence="3" id="KW-1003">Cell membrane</keyword>
<comment type="subcellular location">
    <subcellularLocation>
        <location evidence="1">Cell membrane</location>
        <topology evidence="1">Multi-pass membrane protein</topology>
    </subcellularLocation>
</comment>
<keyword evidence="5 7" id="KW-1133">Transmembrane helix</keyword>
<feature type="transmembrane region" description="Helical" evidence="7">
    <location>
        <begin position="294"/>
        <end position="313"/>
    </location>
</feature>
<dbReference type="eggNOG" id="COG2855">
    <property type="taxonomic scope" value="Bacteria"/>
</dbReference>
<accession>D6Z6M1</accession>
<reference evidence="9" key="1">
    <citation type="submission" date="2010-02" db="EMBL/GenBank/DDBJ databases">
        <title>Complete sequence of Desulfurivibrio alkaliphilus AHT2.</title>
        <authorList>
            <consortium name="US DOE Joint Genome Institute"/>
            <person name="Pitluck S."/>
            <person name="Chertkov O."/>
            <person name="Detter J.C."/>
            <person name="Han C."/>
            <person name="Tapia R."/>
            <person name="Larimer F."/>
            <person name="Land M."/>
            <person name="Hauser L."/>
            <person name="Kyrpides N."/>
            <person name="Mikhailova N."/>
            <person name="Sorokin D.Y."/>
            <person name="Muyzer G."/>
            <person name="Woyke T."/>
        </authorList>
    </citation>
    <scope>NUCLEOTIDE SEQUENCE [LARGE SCALE GENOMIC DNA]</scope>
    <source>
        <strain evidence="9">DSM 19089 / UNIQEM U267 / AHT2</strain>
    </source>
</reference>
<evidence type="ECO:0000313" key="9">
    <source>
        <dbReference type="Proteomes" id="UP000001508"/>
    </source>
</evidence>
<dbReference type="Proteomes" id="UP000001508">
    <property type="component" value="Chromosome"/>
</dbReference>
<dbReference type="STRING" id="589865.DaAHT2_0269"/>
<organism evidence="8 9">
    <name type="scientific">Desulfurivibrio alkaliphilus (strain DSM 19089 / UNIQEM U267 / AHT2)</name>
    <dbReference type="NCBI Taxonomy" id="589865"/>
    <lineage>
        <taxon>Bacteria</taxon>
        <taxon>Pseudomonadati</taxon>
        <taxon>Thermodesulfobacteriota</taxon>
        <taxon>Desulfobulbia</taxon>
        <taxon>Desulfobulbales</taxon>
        <taxon>Desulfobulbaceae</taxon>
        <taxon>Desulfurivibrio</taxon>
    </lineage>
</organism>
<evidence type="ECO:0000256" key="4">
    <source>
        <dbReference type="ARBA" id="ARBA00022692"/>
    </source>
</evidence>
<protein>
    <submittedName>
        <fullName evidence="8">Uncharacterized protein family UPF0324</fullName>
    </submittedName>
</protein>
<feature type="transmembrane region" description="Helical" evidence="7">
    <location>
        <begin position="568"/>
        <end position="590"/>
    </location>
</feature>
<dbReference type="HOGENOM" id="CLU_033541_6_0_7"/>
<dbReference type="InterPro" id="IPR018383">
    <property type="entry name" value="UPF0324_pro"/>
</dbReference>
<gene>
    <name evidence="8" type="ordered locus">DaAHT2_0269</name>
</gene>